<keyword evidence="1" id="KW-0812">Transmembrane</keyword>
<gene>
    <name evidence="2" type="ORF">MGAD_57730</name>
</gene>
<keyword evidence="1" id="KW-1133">Transmembrane helix</keyword>
<dbReference type="Pfam" id="PF12277">
    <property type="entry name" value="DUF3618"/>
    <property type="match status" value="1"/>
</dbReference>
<accession>A0A7I7WZP5</accession>
<dbReference type="InterPro" id="IPR022062">
    <property type="entry name" value="DUF3618"/>
</dbReference>
<dbReference type="EMBL" id="AP022608">
    <property type="protein sequence ID" value="BBZ21438.1"/>
    <property type="molecule type" value="Genomic_DNA"/>
</dbReference>
<feature type="transmembrane region" description="Helical" evidence="1">
    <location>
        <begin position="55"/>
        <end position="71"/>
    </location>
</feature>
<sequence>MDVADRDPDTIKQEIDQARDQLALTVDSLAERANPRRLADDLKAGLIQFVKKPPVAISLAGVGTVVIVLVVRRIRR</sequence>
<evidence type="ECO:0000313" key="2">
    <source>
        <dbReference type="EMBL" id="BBZ21438.1"/>
    </source>
</evidence>
<protein>
    <submittedName>
        <fullName evidence="2">Membrane protein</fullName>
    </submittedName>
</protein>
<organism evidence="2 3">
    <name type="scientific">Mycolicibacterium gadium</name>
    <name type="common">Mycobacterium gadium</name>
    <dbReference type="NCBI Taxonomy" id="1794"/>
    <lineage>
        <taxon>Bacteria</taxon>
        <taxon>Bacillati</taxon>
        <taxon>Actinomycetota</taxon>
        <taxon>Actinomycetes</taxon>
        <taxon>Mycobacteriales</taxon>
        <taxon>Mycobacteriaceae</taxon>
        <taxon>Mycolicibacterium</taxon>
    </lineage>
</organism>
<keyword evidence="1" id="KW-0472">Membrane</keyword>
<reference evidence="2 3" key="1">
    <citation type="journal article" date="2019" name="Emerg. Microbes Infect.">
        <title>Comprehensive subspecies identification of 175 nontuberculous mycobacteria species based on 7547 genomic profiles.</title>
        <authorList>
            <person name="Matsumoto Y."/>
            <person name="Kinjo T."/>
            <person name="Motooka D."/>
            <person name="Nabeya D."/>
            <person name="Jung N."/>
            <person name="Uechi K."/>
            <person name="Horii T."/>
            <person name="Iida T."/>
            <person name="Fujita J."/>
            <person name="Nakamura S."/>
        </authorList>
    </citation>
    <scope>NUCLEOTIDE SEQUENCE [LARGE SCALE GENOMIC DNA]</scope>
    <source>
        <strain evidence="2 3">JCM 12688</strain>
    </source>
</reference>
<evidence type="ECO:0000256" key="1">
    <source>
        <dbReference type="SAM" id="Phobius"/>
    </source>
</evidence>
<evidence type="ECO:0000313" key="3">
    <source>
        <dbReference type="Proteomes" id="UP000466187"/>
    </source>
</evidence>
<dbReference type="KEGG" id="mgad:MGAD_57730"/>
<dbReference type="AlphaFoldDB" id="A0A7I7WZP5"/>
<proteinExistence type="predicted"/>
<name>A0A7I7WZP5_MYCGU</name>
<dbReference type="Proteomes" id="UP000466187">
    <property type="component" value="Chromosome"/>
</dbReference>